<dbReference type="InterPro" id="IPR034035">
    <property type="entry name" value="Astacin-like_dom"/>
</dbReference>
<feature type="binding site" evidence="10">
    <location>
        <position position="273"/>
    </location>
    <ligand>
        <name>Zn(2+)</name>
        <dbReference type="ChEBI" id="CHEBI:29105"/>
        <note>catalytic</note>
    </ligand>
</feature>
<comment type="caution">
    <text evidence="10">Lacks conserved residue(s) required for the propagation of feature annotation.</text>
</comment>
<dbReference type="PANTHER" id="PTHR10127:SF780">
    <property type="entry name" value="METALLOENDOPEPTIDASE"/>
    <property type="match status" value="1"/>
</dbReference>
<dbReference type="GeneID" id="117648324"/>
<evidence type="ECO:0000256" key="11">
    <source>
        <dbReference type="RuleBase" id="RU361183"/>
    </source>
</evidence>
<feature type="binding site" evidence="10">
    <location>
        <position position="269"/>
    </location>
    <ligand>
        <name>Zn(2+)</name>
        <dbReference type="ChEBI" id="CHEBI:29105"/>
        <note>catalytic</note>
    </ligand>
</feature>
<feature type="binding site" evidence="10">
    <location>
        <position position="279"/>
    </location>
    <ligand>
        <name>Zn(2+)</name>
        <dbReference type="ChEBI" id="CHEBI:29105"/>
        <note>catalytic</note>
    </ligand>
</feature>
<dbReference type="OrthoDB" id="6665824at2759"/>
<dbReference type="PRINTS" id="PR00480">
    <property type="entry name" value="ASTACIN"/>
</dbReference>
<dbReference type="SUPFAM" id="SSF55486">
    <property type="entry name" value="Metalloproteases ('zincins'), catalytic domain"/>
    <property type="match status" value="1"/>
</dbReference>
<feature type="region of interest" description="Disordered" evidence="12">
    <location>
        <begin position="159"/>
        <end position="178"/>
    </location>
</feature>
<evidence type="ECO:0000256" key="9">
    <source>
        <dbReference type="ARBA" id="ARBA00023180"/>
    </source>
</evidence>
<dbReference type="SMART" id="SM00235">
    <property type="entry name" value="ZnMc"/>
    <property type="match status" value="1"/>
</dbReference>
<keyword evidence="7" id="KW-0865">Zymogen</keyword>
<dbReference type="InterPro" id="IPR006026">
    <property type="entry name" value="Peptidase_Metallo"/>
</dbReference>
<feature type="region of interest" description="Disordered" evidence="12">
    <location>
        <begin position="18"/>
        <end position="38"/>
    </location>
</feature>
<dbReference type="Gene3D" id="3.40.390.10">
    <property type="entry name" value="Collagenase (Catalytic Domain)"/>
    <property type="match status" value="1"/>
</dbReference>
<keyword evidence="6 10" id="KW-0482">Metalloprotease</keyword>
<reference evidence="15" key="1">
    <citation type="submission" date="2025-08" db="UniProtKB">
        <authorList>
            <consortium name="RefSeq"/>
        </authorList>
    </citation>
    <scope>IDENTIFICATION</scope>
    <source>
        <tissue evidence="15">Total insect</tissue>
    </source>
</reference>
<evidence type="ECO:0000313" key="15">
    <source>
        <dbReference type="RefSeq" id="XP_034246682.1"/>
    </source>
</evidence>
<evidence type="ECO:0000256" key="2">
    <source>
        <dbReference type="ARBA" id="ARBA00022723"/>
    </source>
</evidence>
<feature type="active site" evidence="10">
    <location>
        <position position="270"/>
    </location>
</feature>
<evidence type="ECO:0000256" key="3">
    <source>
        <dbReference type="ARBA" id="ARBA00022729"/>
    </source>
</evidence>
<sequence length="376" mass="42013">MAAVPVLVVTLVCGQRREDDGTQHSHRQPARVVPGKGDGGPIIDVEVHREEPWALHRCVVQDAGKGNSSDLRRTEHERHHTASLITRRSPVHKDDFSGEVLFMGPFHHREMGPMVLLMLLPVALQAFSLPDGGVSELLTNSIFQGSGDDDSITKGEEGSFIEGDIRPPPQGFSRNGLTDENRRWKDAIVPYKIEGNFTKEELGFVSQTIASYNRNTCIRIIPKRPKDKDYIAVINSKSGCWSYLGRIGGRQELNLAKGCFNGKPGTTIHEFMHAMGFTHEQNRADRDDYVTINWENIVKGHENNFKKNTATSAYGVKYDFNSVMHYALTAFSKNKKQTITPKNYKGEVGQRNGLSAGDAAKLNAMYKCNEEEDIEE</sequence>
<dbReference type="InterPro" id="IPR024079">
    <property type="entry name" value="MetalloPept_cat_dom_sf"/>
</dbReference>
<evidence type="ECO:0000259" key="13">
    <source>
        <dbReference type="PROSITE" id="PS51864"/>
    </source>
</evidence>
<proteinExistence type="predicted"/>
<keyword evidence="2 10" id="KW-0479">Metal-binding</keyword>
<feature type="compositionally biased region" description="Basic and acidic residues" evidence="12">
    <location>
        <begin position="70"/>
        <end position="80"/>
    </location>
</feature>
<dbReference type="GO" id="GO:0006508">
    <property type="term" value="P:proteolysis"/>
    <property type="evidence" value="ECO:0007669"/>
    <property type="project" value="UniProtKB-KW"/>
</dbReference>
<evidence type="ECO:0000256" key="8">
    <source>
        <dbReference type="ARBA" id="ARBA00023157"/>
    </source>
</evidence>
<dbReference type="PROSITE" id="PS51864">
    <property type="entry name" value="ASTACIN"/>
    <property type="match status" value="1"/>
</dbReference>
<dbReference type="InParanoid" id="A0A6P8ZCR9"/>
<dbReference type="AlphaFoldDB" id="A0A6P8ZCR9"/>
<keyword evidence="1 10" id="KW-0645">Protease</keyword>
<dbReference type="CDD" id="cd04280">
    <property type="entry name" value="ZnMc_astacin_like"/>
    <property type="match status" value="1"/>
</dbReference>
<keyword evidence="9" id="KW-0325">Glycoprotein</keyword>
<dbReference type="Proteomes" id="UP000515158">
    <property type="component" value="Unplaced"/>
</dbReference>
<evidence type="ECO:0000256" key="1">
    <source>
        <dbReference type="ARBA" id="ARBA00022670"/>
    </source>
</evidence>
<keyword evidence="5 10" id="KW-0862">Zinc</keyword>
<feature type="region of interest" description="Disordered" evidence="12">
    <location>
        <begin position="64"/>
        <end position="86"/>
    </location>
</feature>
<evidence type="ECO:0000313" key="14">
    <source>
        <dbReference type="Proteomes" id="UP000515158"/>
    </source>
</evidence>
<name>A0A6P8ZCR9_THRPL</name>
<dbReference type="EC" id="3.4.24.-" evidence="11"/>
<dbReference type="Pfam" id="PF01400">
    <property type="entry name" value="Astacin"/>
    <property type="match status" value="1"/>
</dbReference>
<keyword evidence="14" id="KW-1185">Reference proteome</keyword>
<dbReference type="PANTHER" id="PTHR10127">
    <property type="entry name" value="DISCOIDIN, CUB, EGF, LAMININ , AND ZINC METALLOPROTEASE DOMAIN CONTAINING"/>
    <property type="match status" value="1"/>
</dbReference>
<keyword evidence="8" id="KW-1015">Disulfide bond</keyword>
<dbReference type="GO" id="GO:0008270">
    <property type="term" value="F:zinc ion binding"/>
    <property type="evidence" value="ECO:0007669"/>
    <property type="project" value="UniProtKB-UniRule"/>
</dbReference>
<dbReference type="FunFam" id="3.40.390.10:FF:000015">
    <property type="entry name" value="Meprin A subunit"/>
    <property type="match status" value="1"/>
</dbReference>
<accession>A0A6P8ZCR9</accession>
<evidence type="ECO:0000256" key="12">
    <source>
        <dbReference type="SAM" id="MobiDB-lite"/>
    </source>
</evidence>
<dbReference type="InterPro" id="IPR001506">
    <property type="entry name" value="Peptidase_M12A"/>
</dbReference>
<dbReference type="GO" id="GO:0004222">
    <property type="term" value="F:metalloendopeptidase activity"/>
    <property type="evidence" value="ECO:0007669"/>
    <property type="project" value="UniProtKB-UniRule"/>
</dbReference>
<evidence type="ECO:0000256" key="4">
    <source>
        <dbReference type="ARBA" id="ARBA00022801"/>
    </source>
</evidence>
<organism evidence="15">
    <name type="scientific">Thrips palmi</name>
    <name type="common">Melon thrips</name>
    <dbReference type="NCBI Taxonomy" id="161013"/>
    <lineage>
        <taxon>Eukaryota</taxon>
        <taxon>Metazoa</taxon>
        <taxon>Ecdysozoa</taxon>
        <taxon>Arthropoda</taxon>
        <taxon>Hexapoda</taxon>
        <taxon>Insecta</taxon>
        <taxon>Pterygota</taxon>
        <taxon>Neoptera</taxon>
        <taxon>Paraneoptera</taxon>
        <taxon>Thysanoptera</taxon>
        <taxon>Terebrantia</taxon>
        <taxon>Thripoidea</taxon>
        <taxon>Thripidae</taxon>
        <taxon>Thrips</taxon>
    </lineage>
</organism>
<evidence type="ECO:0000256" key="7">
    <source>
        <dbReference type="ARBA" id="ARBA00023145"/>
    </source>
</evidence>
<keyword evidence="3" id="KW-0732">Signal</keyword>
<evidence type="ECO:0000256" key="6">
    <source>
        <dbReference type="ARBA" id="ARBA00023049"/>
    </source>
</evidence>
<dbReference type="KEGG" id="tpal:117648324"/>
<evidence type="ECO:0000256" key="5">
    <source>
        <dbReference type="ARBA" id="ARBA00022833"/>
    </source>
</evidence>
<protein>
    <recommendedName>
        <fullName evidence="11">Metalloendopeptidase</fullName>
        <ecNumber evidence="11">3.4.24.-</ecNumber>
    </recommendedName>
</protein>
<comment type="cofactor">
    <cofactor evidence="10 11">
        <name>Zn(2+)</name>
        <dbReference type="ChEBI" id="CHEBI:29105"/>
    </cofactor>
    <text evidence="10 11">Binds 1 zinc ion per subunit.</text>
</comment>
<gene>
    <name evidence="15" type="primary">LOC117648324</name>
</gene>
<keyword evidence="4 10" id="KW-0378">Hydrolase</keyword>
<feature type="domain" description="Peptidase M12A" evidence="13">
    <location>
        <begin position="175"/>
        <end position="369"/>
    </location>
</feature>
<dbReference type="RefSeq" id="XP_034246682.1">
    <property type="nucleotide sequence ID" value="XM_034390791.1"/>
</dbReference>
<evidence type="ECO:0000256" key="10">
    <source>
        <dbReference type="PROSITE-ProRule" id="PRU01211"/>
    </source>
</evidence>